<keyword evidence="5" id="KW-0597">Phosphoprotein</keyword>
<dbReference type="Gene3D" id="3.30.565.10">
    <property type="entry name" value="Histidine kinase-like ATPase, C-terminal domain"/>
    <property type="match status" value="1"/>
</dbReference>
<comment type="catalytic activity">
    <reaction evidence="1">
        <text>ATP + protein L-histidine = ADP + protein N-phospho-L-histidine.</text>
        <dbReference type="EC" id="2.7.13.3"/>
    </reaction>
</comment>
<evidence type="ECO:0000256" key="2">
    <source>
        <dbReference type="ARBA" id="ARBA00004651"/>
    </source>
</evidence>
<feature type="domain" description="Histidine kinase" evidence="14">
    <location>
        <begin position="469"/>
        <end position="594"/>
    </location>
</feature>
<evidence type="ECO:0000259" key="15">
    <source>
        <dbReference type="PROSITE" id="PS50885"/>
    </source>
</evidence>
<dbReference type="SUPFAM" id="SSF55874">
    <property type="entry name" value="ATPase domain of HSP90 chaperone/DNA topoisomerase II/histidine kinase"/>
    <property type="match status" value="1"/>
</dbReference>
<evidence type="ECO:0000256" key="5">
    <source>
        <dbReference type="ARBA" id="ARBA00022553"/>
    </source>
</evidence>
<keyword evidence="11 13" id="KW-0472">Membrane</keyword>
<protein>
    <recommendedName>
        <fullName evidence="3">histidine kinase</fullName>
        <ecNumber evidence="3">2.7.13.3</ecNumber>
    </recommendedName>
</protein>
<evidence type="ECO:0000256" key="6">
    <source>
        <dbReference type="ARBA" id="ARBA00022679"/>
    </source>
</evidence>
<evidence type="ECO:0000256" key="10">
    <source>
        <dbReference type="ARBA" id="ARBA00023012"/>
    </source>
</evidence>
<dbReference type="EC" id="2.7.13.3" evidence="3"/>
<organism evidence="16 17">
    <name type="scientific">Paenibacillus faecis</name>
    <dbReference type="NCBI Taxonomy" id="862114"/>
    <lineage>
        <taxon>Bacteria</taxon>
        <taxon>Bacillati</taxon>
        <taxon>Bacillota</taxon>
        <taxon>Bacilli</taxon>
        <taxon>Bacillales</taxon>
        <taxon>Paenibacillaceae</taxon>
        <taxon>Paenibacillus</taxon>
    </lineage>
</organism>
<feature type="transmembrane region" description="Helical" evidence="13">
    <location>
        <begin position="15"/>
        <end position="34"/>
    </location>
</feature>
<dbReference type="AlphaFoldDB" id="A0A5D0CMT9"/>
<name>A0A5D0CMT9_9BACL</name>
<evidence type="ECO:0000256" key="12">
    <source>
        <dbReference type="SAM" id="MobiDB-lite"/>
    </source>
</evidence>
<dbReference type="GO" id="GO:0005524">
    <property type="term" value="F:ATP binding"/>
    <property type="evidence" value="ECO:0007669"/>
    <property type="project" value="UniProtKB-KW"/>
</dbReference>
<keyword evidence="13" id="KW-0812">Transmembrane</keyword>
<dbReference type="InterPro" id="IPR036890">
    <property type="entry name" value="HATPase_C_sf"/>
</dbReference>
<feature type="region of interest" description="Disordered" evidence="12">
    <location>
        <begin position="556"/>
        <end position="597"/>
    </location>
</feature>
<dbReference type="InterPro" id="IPR005467">
    <property type="entry name" value="His_kinase_dom"/>
</dbReference>
<evidence type="ECO:0000259" key="14">
    <source>
        <dbReference type="PROSITE" id="PS50109"/>
    </source>
</evidence>
<dbReference type="EMBL" id="VSDO01000004">
    <property type="protein sequence ID" value="TYA11373.1"/>
    <property type="molecule type" value="Genomic_DNA"/>
</dbReference>
<sequence length="597" mass="66413">MRRFREWNTLRNQMLVGFLGVMIIILCVVGVFTFDSVSRLLKNNAEKHIQQTAVEANGRLEAVLNQIDSLTTQVATNAYVQKVLLNEQGGKRATFAERQALLSSIKIVQTYADGITSVELYSGDNRRLFPLDEGRLDKKVGQEWIARAKEGKGRMVWIGKDPLEPNTVLAIRSVSLMDHWFTHGGYVLVRMDREAFRLSESLSGDGGRETMLVVGPNYSLIASSAPTFNAGAIQPLVEAEETVVSIGKEKYMLVKQSSEVTGWIFLILTPVSAITEGISVLRTAILMSAGLGTLLFIVLSFPMSTIITRPVFKLIKTMRSARLGGLKPTTRISSTIEINELNHTYNQMVEHMNELIELVYEKELIQSRTELKALQAQIHPHFLFNTLEALYWSLQEKQEEELAEYVIAMADLFRYTITGPNKEEWVTLGDELEHIERYLLIMKMRLGDRIAWSVSMPPAYAAVRMPKLLIQPLVENAILHGIEGRIGPGTVTIRVEPAGDGIHLGISVEDDGRGMDEETLRSVNRALESGQSPPSKGTGMGIFNVRQRLKLYYGRRGGRAGGETERPGRLEPGLSVSSGSGEGTRVTITIPLRTGEE</sequence>
<dbReference type="Proteomes" id="UP000325218">
    <property type="component" value="Unassembled WGS sequence"/>
</dbReference>
<dbReference type="InterPro" id="IPR010559">
    <property type="entry name" value="Sig_transdc_His_kin_internal"/>
</dbReference>
<keyword evidence="4" id="KW-1003">Cell membrane</keyword>
<reference evidence="16 17" key="1">
    <citation type="submission" date="2019-08" db="EMBL/GenBank/DDBJ databases">
        <title>Genome sequencing of Paenibacillus faecis DSM 23593(T).</title>
        <authorList>
            <person name="Kook J.-K."/>
            <person name="Park S.-N."/>
            <person name="Lim Y.K."/>
        </authorList>
    </citation>
    <scope>NUCLEOTIDE SEQUENCE [LARGE SCALE GENOMIC DNA]</scope>
    <source>
        <strain evidence="16 17">DSM 23593</strain>
    </source>
</reference>
<dbReference type="GO" id="GO:0000155">
    <property type="term" value="F:phosphorelay sensor kinase activity"/>
    <property type="evidence" value="ECO:0007669"/>
    <property type="project" value="InterPro"/>
</dbReference>
<dbReference type="OrthoDB" id="9776552at2"/>
<evidence type="ECO:0000313" key="17">
    <source>
        <dbReference type="Proteomes" id="UP000325218"/>
    </source>
</evidence>
<evidence type="ECO:0000256" key="11">
    <source>
        <dbReference type="ARBA" id="ARBA00023136"/>
    </source>
</evidence>
<dbReference type="Pfam" id="PF02518">
    <property type="entry name" value="HATPase_c"/>
    <property type="match status" value="1"/>
</dbReference>
<keyword evidence="10" id="KW-0902">Two-component regulatory system</keyword>
<keyword evidence="13" id="KW-1133">Transmembrane helix</keyword>
<dbReference type="PROSITE" id="PS50109">
    <property type="entry name" value="HIS_KIN"/>
    <property type="match status" value="1"/>
</dbReference>
<dbReference type="PROSITE" id="PS50885">
    <property type="entry name" value="HAMP"/>
    <property type="match status" value="1"/>
</dbReference>
<dbReference type="InterPro" id="IPR003660">
    <property type="entry name" value="HAMP_dom"/>
</dbReference>
<comment type="subcellular location">
    <subcellularLocation>
        <location evidence="2">Cell membrane</location>
        <topology evidence="2">Multi-pass membrane protein</topology>
    </subcellularLocation>
</comment>
<accession>A0A5D0CMT9</accession>
<dbReference type="Gene3D" id="6.10.340.10">
    <property type="match status" value="1"/>
</dbReference>
<dbReference type="SMART" id="SM00387">
    <property type="entry name" value="HATPase_c"/>
    <property type="match status" value="1"/>
</dbReference>
<evidence type="ECO:0000256" key="8">
    <source>
        <dbReference type="ARBA" id="ARBA00022777"/>
    </source>
</evidence>
<dbReference type="Pfam" id="PF06580">
    <property type="entry name" value="His_kinase"/>
    <property type="match status" value="1"/>
</dbReference>
<evidence type="ECO:0000256" key="1">
    <source>
        <dbReference type="ARBA" id="ARBA00000085"/>
    </source>
</evidence>
<evidence type="ECO:0000256" key="13">
    <source>
        <dbReference type="SAM" id="Phobius"/>
    </source>
</evidence>
<keyword evidence="17" id="KW-1185">Reference proteome</keyword>
<evidence type="ECO:0000256" key="9">
    <source>
        <dbReference type="ARBA" id="ARBA00022840"/>
    </source>
</evidence>
<dbReference type="RefSeq" id="WP_148455140.1">
    <property type="nucleotide sequence ID" value="NZ_VSDO01000004.1"/>
</dbReference>
<dbReference type="SMART" id="SM00304">
    <property type="entry name" value="HAMP"/>
    <property type="match status" value="2"/>
</dbReference>
<evidence type="ECO:0000256" key="7">
    <source>
        <dbReference type="ARBA" id="ARBA00022741"/>
    </source>
</evidence>
<keyword evidence="8 16" id="KW-0418">Kinase</keyword>
<keyword evidence="6" id="KW-0808">Transferase</keyword>
<gene>
    <name evidence="16" type="ORF">FRY98_19665</name>
</gene>
<feature type="domain" description="HAMP" evidence="15">
    <location>
        <begin position="305"/>
        <end position="357"/>
    </location>
</feature>
<feature type="transmembrane region" description="Helical" evidence="13">
    <location>
        <begin position="284"/>
        <end position="312"/>
    </location>
</feature>
<dbReference type="GO" id="GO:0005886">
    <property type="term" value="C:plasma membrane"/>
    <property type="evidence" value="ECO:0007669"/>
    <property type="project" value="UniProtKB-SubCell"/>
</dbReference>
<keyword evidence="9" id="KW-0067">ATP-binding</keyword>
<dbReference type="InterPro" id="IPR003594">
    <property type="entry name" value="HATPase_dom"/>
</dbReference>
<dbReference type="InterPro" id="IPR050640">
    <property type="entry name" value="Bact_2-comp_sensor_kinase"/>
</dbReference>
<keyword evidence="7" id="KW-0547">Nucleotide-binding</keyword>
<evidence type="ECO:0000256" key="4">
    <source>
        <dbReference type="ARBA" id="ARBA00022475"/>
    </source>
</evidence>
<dbReference type="PANTHER" id="PTHR34220:SF7">
    <property type="entry name" value="SENSOR HISTIDINE KINASE YPDA"/>
    <property type="match status" value="1"/>
</dbReference>
<evidence type="ECO:0000313" key="16">
    <source>
        <dbReference type="EMBL" id="TYA11373.1"/>
    </source>
</evidence>
<proteinExistence type="predicted"/>
<comment type="caution">
    <text evidence="16">The sequence shown here is derived from an EMBL/GenBank/DDBJ whole genome shotgun (WGS) entry which is preliminary data.</text>
</comment>
<dbReference type="PANTHER" id="PTHR34220">
    <property type="entry name" value="SENSOR HISTIDINE KINASE YPDA"/>
    <property type="match status" value="1"/>
</dbReference>
<feature type="transmembrane region" description="Helical" evidence="13">
    <location>
        <begin position="260"/>
        <end position="278"/>
    </location>
</feature>
<evidence type="ECO:0000256" key="3">
    <source>
        <dbReference type="ARBA" id="ARBA00012438"/>
    </source>
</evidence>